<comment type="caution">
    <text evidence="1">The sequence shown here is derived from an EMBL/GenBank/DDBJ whole genome shotgun (WGS) entry which is preliminary data.</text>
</comment>
<dbReference type="Proteomes" id="UP001210261">
    <property type="component" value="Unassembled WGS sequence"/>
</dbReference>
<dbReference type="EMBL" id="JAQHXR010000002">
    <property type="protein sequence ID" value="MDA3969025.1"/>
    <property type="molecule type" value="Genomic_DNA"/>
</dbReference>
<protein>
    <submittedName>
        <fullName evidence="1">DUF1104 domain-containing protein</fullName>
    </submittedName>
</protein>
<sequence>MQGYRITVHSKMNNMKMKDAREFREKICKNKRLAMDNMTMKEYRAYRLQAREAGSFGYGGYKHASALDINCNSNYRQRLISSVLWLK</sequence>
<reference evidence="1 2" key="1">
    <citation type="submission" date="2023-01" db="EMBL/GenBank/DDBJ databases">
        <title>Description of Helicobacter ibis sp. nov. isolated from faecal droppings of black-faced ibis (Theristicus melanopis).</title>
        <authorList>
            <person name="Lopez-Cantillo M."/>
            <person name="Vidal-Veuthey B."/>
            <person name="Mella A."/>
            <person name="De La Haba R."/>
            <person name="Collado L."/>
        </authorList>
    </citation>
    <scope>NUCLEOTIDE SEQUENCE [LARGE SCALE GENOMIC DNA]</scope>
    <source>
        <strain evidence="1 2">A82</strain>
    </source>
</reference>
<evidence type="ECO:0000313" key="2">
    <source>
        <dbReference type="Proteomes" id="UP001210261"/>
    </source>
</evidence>
<dbReference type="Pfam" id="PF06518">
    <property type="entry name" value="DUF1104"/>
    <property type="match status" value="1"/>
</dbReference>
<keyword evidence="2" id="KW-1185">Reference proteome</keyword>
<name>A0ABT4VFZ8_9HELI</name>
<dbReference type="Gene3D" id="1.20.120.1430">
    <property type="entry name" value="HP0721 helical bundle"/>
    <property type="match status" value="1"/>
</dbReference>
<gene>
    <name evidence="1" type="ORF">PF021_04970</name>
</gene>
<evidence type="ECO:0000313" key="1">
    <source>
        <dbReference type="EMBL" id="MDA3969025.1"/>
    </source>
</evidence>
<dbReference type="InterPro" id="IPR038310">
    <property type="entry name" value="DUF1104_sf"/>
</dbReference>
<accession>A0ABT4VFZ8</accession>
<dbReference type="InterPro" id="IPR009488">
    <property type="entry name" value="DUF1104"/>
</dbReference>
<proteinExistence type="predicted"/>
<organism evidence="1 2">
    <name type="scientific">Helicobacter ibis</name>
    <dbReference type="NCBI Taxonomy" id="2962633"/>
    <lineage>
        <taxon>Bacteria</taxon>
        <taxon>Pseudomonadati</taxon>
        <taxon>Campylobacterota</taxon>
        <taxon>Epsilonproteobacteria</taxon>
        <taxon>Campylobacterales</taxon>
        <taxon>Helicobacteraceae</taxon>
        <taxon>Helicobacter</taxon>
    </lineage>
</organism>